<keyword evidence="7" id="KW-0695">RNA-directed DNA polymerase</keyword>
<evidence type="ECO:0000259" key="11">
    <source>
        <dbReference type="PROSITE" id="PS50994"/>
    </source>
</evidence>
<evidence type="ECO:0000256" key="6">
    <source>
        <dbReference type="ARBA" id="ARBA00022908"/>
    </source>
</evidence>
<keyword evidence="4" id="KW-0378">Hydrolase</keyword>
<dbReference type="Pfam" id="PF13976">
    <property type="entry name" value="gag_pre-integrs"/>
    <property type="match status" value="1"/>
</dbReference>
<keyword evidence="8" id="KW-0239">DNA-directed DNA polymerase</keyword>
<evidence type="ECO:0000256" key="7">
    <source>
        <dbReference type="ARBA" id="ARBA00022918"/>
    </source>
</evidence>
<accession>A0A0R3QEM9</accession>
<dbReference type="GO" id="GO:0006310">
    <property type="term" value="P:DNA recombination"/>
    <property type="evidence" value="ECO:0007669"/>
    <property type="project" value="UniProtKB-KW"/>
</dbReference>
<dbReference type="PANTHER" id="PTHR42648:SF11">
    <property type="entry name" value="TRANSPOSON TY4-P GAG-POL POLYPROTEIN"/>
    <property type="match status" value="1"/>
</dbReference>
<evidence type="ECO:0000256" key="9">
    <source>
        <dbReference type="ARBA" id="ARBA00023172"/>
    </source>
</evidence>
<evidence type="ECO:0000256" key="4">
    <source>
        <dbReference type="ARBA" id="ARBA00022801"/>
    </source>
</evidence>
<evidence type="ECO:0000256" key="8">
    <source>
        <dbReference type="ARBA" id="ARBA00022932"/>
    </source>
</evidence>
<sequence length="383" mass="44035">LSFRRFTELGYVIELNETGLRISDPKTNECLLTGIYISPSWIIQLELIPYENIETELDKYKYETENTNSQTLQLGNIQHTVKDTEISSTEQVNSDYTHTSKNSDDDIQTDKINIETNKDRMENETTPQLQGDSKNDLEKEIYIRQVNPKVDSTISGLDQPVLNDYSGNNPIQIIDVEKSNDTIDEMTVRKYKNKPTIGYLWHVRLGHASIRYLLELQKKDSTLKGVIFDQSITECDTCALTKLTKLPFVETRMRAVRPLQIIHTDLMGPIKPMTFPGNQRFIVVFVDDYSRLAMAYAMKSKDETGFYLERFLISSRNMLGKNEKVCYLQSDKGTEFTGGYTKALLDRENIEQKLAPPNTPQHNGVAERFNRTLLSKMRAMLLD</sequence>
<dbReference type="STRING" id="42155.A0A0R3QEM9"/>
<keyword evidence="9" id="KW-0233">DNA recombination</keyword>
<dbReference type="PANTHER" id="PTHR42648">
    <property type="entry name" value="TRANSPOSASE, PUTATIVE-RELATED"/>
    <property type="match status" value="1"/>
</dbReference>
<evidence type="ECO:0000256" key="2">
    <source>
        <dbReference type="ARBA" id="ARBA00022723"/>
    </source>
</evidence>
<dbReference type="GO" id="GO:0015074">
    <property type="term" value="P:DNA integration"/>
    <property type="evidence" value="ECO:0007669"/>
    <property type="project" value="UniProtKB-KW"/>
</dbReference>
<dbReference type="PROSITE" id="PS50994">
    <property type="entry name" value="INTEGRASE"/>
    <property type="match status" value="1"/>
</dbReference>
<keyword evidence="3" id="KW-0255">Endonuclease</keyword>
<evidence type="ECO:0000256" key="10">
    <source>
        <dbReference type="SAM" id="MobiDB-lite"/>
    </source>
</evidence>
<dbReference type="InterPro" id="IPR012337">
    <property type="entry name" value="RNaseH-like_sf"/>
</dbReference>
<dbReference type="InterPro" id="IPR039537">
    <property type="entry name" value="Retrotran_Ty1/copia-like"/>
</dbReference>
<proteinExistence type="predicted"/>
<reference evidence="12" key="1">
    <citation type="submission" date="2017-02" db="UniProtKB">
        <authorList>
            <consortium name="WormBaseParasite"/>
        </authorList>
    </citation>
    <scope>IDENTIFICATION</scope>
</reference>
<evidence type="ECO:0000313" key="12">
    <source>
        <dbReference type="WBParaSite" id="BTMF_0000482001-mRNA-1"/>
    </source>
</evidence>
<dbReference type="GO" id="GO:0003964">
    <property type="term" value="F:RNA-directed DNA polymerase activity"/>
    <property type="evidence" value="ECO:0007669"/>
    <property type="project" value="UniProtKB-KW"/>
</dbReference>
<dbReference type="GO" id="GO:0003676">
    <property type="term" value="F:nucleic acid binding"/>
    <property type="evidence" value="ECO:0007669"/>
    <property type="project" value="InterPro"/>
</dbReference>
<dbReference type="GO" id="GO:0016787">
    <property type="term" value="F:hydrolase activity"/>
    <property type="evidence" value="ECO:0007669"/>
    <property type="project" value="UniProtKB-KW"/>
</dbReference>
<feature type="domain" description="Integrase catalytic" evidence="11">
    <location>
        <begin position="254"/>
        <end position="383"/>
    </location>
</feature>
<keyword evidence="8" id="KW-0808">Transferase</keyword>
<dbReference type="InterPro" id="IPR036397">
    <property type="entry name" value="RNaseH_sf"/>
</dbReference>
<feature type="region of interest" description="Disordered" evidence="10">
    <location>
        <begin position="85"/>
        <end position="109"/>
    </location>
</feature>
<evidence type="ECO:0000256" key="1">
    <source>
        <dbReference type="ARBA" id="ARBA00022722"/>
    </source>
</evidence>
<dbReference type="GO" id="GO:0004519">
    <property type="term" value="F:endonuclease activity"/>
    <property type="evidence" value="ECO:0007669"/>
    <property type="project" value="UniProtKB-KW"/>
</dbReference>
<evidence type="ECO:0000256" key="3">
    <source>
        <dbReference type="ARBA" id="ARBA00022759"/>
    </source>
</evidence>
<keyword evidence="6" id="KW-0229">DNA integration</keyword>
<keyword evidence="8" id="KW-0548">Nucleotidyltransferase</keyword>
<dbReference type="SUPFAM" id="SSF53098">
    <property type="entry name" value="Ribonuclease H-like"/>
    <property type="match status" value="1"/>
</dbReference>
<dbReference type="WBParaSite" id="BTMF_0000482001-mRNA-1">
    <property type="protein sequence ID" value="BTMF_0000482001-mRNA-1"/>
    <property type="gene ID" value="BTMF_0000482001"/>
</dbReference>
<dbReference type="InterPro" id="IPR025724">
    <property type="entry name" value="GAG-pre-integrase_dom"/>
</dbReference>
<feature type="compositionally biased region" description="Polar residues" evidence="10">
    <location>
        <begin position="86"/>
        <end position="100"/>
    </location>
</feature>
<dbReference type="InterPro" id="IPR001584">
    <property type="entry name" value="Integrase_cat-core"/>
</dbReference>
<dbReference type="Gene3D" id="3.30.420.10">
    <property type="entry name" value="Ribonuclease H-like superfamily/Ribonuclease H"/>
    <property type="match status" value="1"/>
</dbReference>
<keyword evidence="1" id="KW-0540">Nuclease</keyword>
<keyword evidence="5" id="KW-0460">Magnesium</keyword>
<keyword evidence="2" id="KW-0479">Metal-binding</keyword>
<name>A0A0R3QEM9_9BILA</name>
<dbReference type="GO" id="GO:0046872">
    <property type="term" value="F:metal ion binding"/>
    <property type="evidence" value="ECO:0007669"/>
    <property type="project" value="UniProtKB-KW"/>
</dbReference>
<evidence type="ECO:0000256" key="5">
    <source>
        <dbReference type="ARBA" id="ARBA00022842"/>
    </source>
</evidence>
<organism evidence="12">
    <name type="scientific">Brugia timori</name>
    <dbReference type="NCBI Taxonomy" id="42155"/>
    <lineage>
        <taxon>Eukaryota</taxon>
        <taxon>Metazoa</taxon>
        <taxon>Ecdysozoa</taxon>
        <taxon>Nematoda</taxon>
        <taxon>Chromadorea</taxon>
        <taxon>Rhabditida</taxon>
        <taxon>Spirurina</taxon>
        <taxon>Spiruromorpha</taxon>
        <taxon>Filarioidea</taxon>
        <taxon>Onchocercidae</taxon>
        <taxon>Brugia</taxon>
    </lineage>
</organism>
<dbReference type="GO" id="GO:0003887">
    <property type="term" value="F:DNA-directed DNA polymerase activity"/>
    <property type="evidence" value="ECO:0007669"/>
    <property type="project" value="UniProtKB-KW"/>
</dbReference>
<dbReference type="AlphaFoldDB" id="A0A0R3QEM9"/>
<protein>
    <submittedName>
        <fullName evidence="12">Integrase catalytic domain-containing protein</fullName>
    </submittedName>
</protein>